<accession>A0A5Q0UGJ0</accession>
<dbReference type="RefSeq" id="WP_153550069.1">
    <property type="nucleotide sequence ID" value="NZ_CP040089.1"/>
</dbReference>
<gene>
    <name evidence="1" type="ORF">LC1Nh_0429</name>
</gene>
<dbReference type="KEGG" id="ncon:LC1Nh_0429"/>
<evidence type="ECO:0000313" key="2">
    <source>
        <dbReference type="Proteomes" id="UP000377803"/>
    </source>
</evidence>
<reference evidence="2" key="1">
    <citation type="submission" date="2019-05" db="EMBL/GenBank/DDBJ databases">
        <title>Candidatus Nanohalobium constans, a novel model system to study the DPANN nano-sized archaea: genomic and physiological characterization of a nanoarchaeon co-cultured with its chitinotrophic host.</title>
        <authorList>
            <person name="La Cono V."/>
            <person name="Arcadi E."/>
            <person name="Crisafi F."/>
            <person name="Denaro R."/>
            <person name="La Spada G."/>
            <person name="Messina E."/>
            <person name="Smedile F."/>
            <person name="Toshchakov S.V."/>
            <person name="Shevchenko M.A."/>
            <person name="Golyshin P.N."/>
            <person name="Golyshina O.V."/>
            <person name="Ferrer M."/>
            <person name="Rohde M."/>
            <person name="Mushegian A."/>
            <person name="Sorokin D.Y."/>
            <person name="Giuliano L."/>
            <person name="Yakimov M.M."/>
        </authorList>
    </citation>
    <scope>NUCLEOTIDE SEQUENCE [LARGE SCALE GENOMIC DNA]</scope>
    <source>
        <strain evidence="2">LC1Nh</strain>
    </source>
</reference>
<dbReference type="Proteomes" id="UP000377803">
    <property type="component" value="Chromosome"/>
</dbReference>
<organism evidence="1 2">
    <name type="scientific">Candidatus Nanohalobium constans</name>
    <dbReference type="NCBI Taxonomy" id="2565781"/>
    <lineage>
        <taxon>Archaea</taxon>
        <taxon>Candidatus Nanohalarchaeota</taxon>
        <taxon>Candidatus Nanohalobia</taxon>
        <taxon>Candidatus Nanohalobiales</taxon>
        <taxon>Candidatus Nanohalobiaceae</taxon>
        <taxon>Candidatus Nanohalobium</taxon>
    </lineage>
</organism>
<protein>
    <submittedName>
        <fullName evidence="1">Uncharacterized protein</fullName>
    </submittedName>
</protein>
<sequence length="225" mass="25053">MKAAENVFEEVEEDNVDIDNYVRDVAEWFHQHEGEMFEREEAVEKLEQDFDLNEKVASCLIGELVGDKVDPVVQIKTDDTRYIGVVDFQEFEGAYGYIDHHDVLGKQKKVVCAQCVKNAATDSQVKFETEKIKNTEKKPDYTHLTNKIHSHYKKSHKQKPAKVETGATLASGTTIGGNISWHAGNDGKNSGLIADKVDGKDANDLGTTAAEKRFIALSKTHGNGQ</sequence>
<proteinExistence type="predicted"/>
<dbReference type="EMBL" id="CP040089">
    <property type="protein sequence ID" value="QGA80330.1"/>
    <property type="molecule type" value="Genomic_DNA"/>
</dbReference>
<evidence type="ECO:0000313" key="1">
    <source>
        <dbReference type="EMBL" id="QGA80330.1"/>
    </source>
</evidence>
<dbReference type="GeneID" id="42364813"/>
<dbReference type="OrthoDB" id="374877at2157"/>
<name>A0A5Q0UGJ0_9ARCH</name>
<keyword evidence="2" id="KW-1185">Reference proteome</keyword>
<dbReference type="AlphaFoldDB" id="A0A5Q0UGJ0"/>